<dbReference type="Proteomes" id="UP000075884">
    <property type="component" value="Unassembled WGS sequence"/>
</dbReference>
<dbReference type="PANTHER" id="PTHR24379">
    <property type="entry name" value="KRAB AND ZINC FINGER DOMAIN-CONTAINING"/>
    <property type="match status" value="1"/>
</dbReference>
<feature type="region of interest" description="Disordered" evidence="6">
    <location>
        <begin position="83"/>
        <end position="109"/>
    </location>
</feature>
<reference evidence="9" key="1">
    <citation type="submission" date="2013-03" db="EMBL/GenBank/DDBJ databases">
        <title>The Genome Sequence of Anopheles dirus WRAIR2.</title>
        <authorList>
            <consortium name="The Broad Institute Genomics Platform"/>
            <person name="Neafsey D.E."/>
            <person name="Walton C."/>
            <person name="Walker B."/>
            <person name="Young S.K."/>
            <person name="Zeng Q."/>
            <person name="Gargeya S."/>
            <person name="Fitzgerald M."/>
            <person name="Haas B."/>
            <person name="Abouelleil A."/>
            <person name="Allen A.W."/>
            <person name="Alvarado L."/>
            <person name="Arachchi H.M."/>
            <person name="Berlin A.M."/>
            <person name="Chapman S.B."/>
            <person name="Gainer-Dewar J."/>
            <person name="Goldberg J."/>
            <person name="Griggs A."/>
            <person name="Gujja S."/>
            <person name="Hansen M."/>
            <person name="Howarth C."/>
            <person name="Imamovic A."/>
            <person name="Ireland A."/>
            <person name="Larimer J."/>
            <person name="McCowan C."/>
            <person name="Murphy C."/>
            <person name="Pearson M."/>
            <person name="Poon T.W."/>
            <person name="Priest M."/>
            <person name="Roberts A."/>
            <person name="Saif S."/>
            <person name="Shea T."/>
            <person name="Sisk P."/>
            <person name="Sykes S."/>
            <person name="Wortman J."/>
            <person name="Nusbaum C."/>
            <person name="Birren B."/>
        </authorList>
    </citation>
    <scope>NUCLEOTIDE SEQUENCE [LARGE SCALE GENOMIC DNA]</scope>
    <source>
        <strain evidence="9">WRAIR2</strain>
    </source>
</reference>
<keyword evidence="2" id="KW-0677">Repeat</keyword>
<dbReference type="STRING" id="7168.A0A182NXF3"/>
<dbReference type="InterPro" id="IPR036236">
    <property type="entry name" value="Znf_C2H2_sf"/>
</dbReference>
<feature type="domain" description="C2H2-type" evidence="7">
    <location>
        <begin position="191"/>
        <end position="219"/>
    </location>
</feature>
<dbReference type="GO" id="GO:0008270">
    <property type="term" value="F:zinc ion binding"/>
    <property type="evidence" value="ECO:0007669"/>
    <property type="project" value="UniProtKB-KW"/>
</dbReference>
<dbReference type="PANTHER" id="PTHR24379:SF121">
    <property type="entry name" value="C2H2-TYPE DOMAIN-CONTAINING PROTEIN"/>
    <property type="match status" value="1"/>
</dbReference>
<keyword evidence="4" id="KW-0862">Zinc</keyword>
<evidence type="ECO:0000313" key="8">
    <source>
        <dbReference type="EnsemblMetazoa" id="ADIR014531-PA"/>
    </source>
</evidence>
<feature type="compositionally biased region" description="Basic and acidic residues" evidence="6">
    <location>
        <begin position="93"/>
        <end position="104"/>
    </location>
</feature>
<accession>A0A182NXF3</accession>
<evidence type="ECO:0000256" key="3">
    <source>
        <dbReference type="ARBA" id="ARBA00022771"/>
    </source>
</evidence>
<dbReference type="VEuPathDB" id="VectorBase:ADIR014531"/>
<dbReference type="Pfam" id="PF00096">
    <property type="entry name" value="zf-C2H2"/>
    <property type="match status" value="3"/>
</dbReference>
<dbReference type="PROSITE" id="PS00028">
    <property type="entry name" value="ZINC_FINGER_C2H2_1"/>
    <property type="match status" value="5"/>
</dbReference>
<evidence type="ECO:0000256" key="4">
    <source>
        <dbReference type="ARBA" id="ARBA00022833"/>
    </source>
</evidence>
<keyword evidence="3 5" id="KW-0863">Zinc-finger</keyword>
<dbReference type="SMART" id="SM00355">
    <property type="entry name" value="ZnF_C2H2"/>
    <property type="match status" value="6"/>
</dbReference>
<feature type="domain" description="C2H2-type" evidence="7">
    <location>
        <begin position="10"/>
        <end position="38"/>
    </location>
</feature>
<evidence type="ECO:0000259" key="7">
    <source>
        <dbReference type="PROSITE" id="PS50157"/>
    </source>
</evidence>
<evidence type="ECO:0000256" key="2">
    <source>
        <dbReference type="ARBA" id="ARBA00022737"/>
    </source>
</evidence>
<name>A0A182NXF3_9DIPT</name>
<evidence type="ECO:0000256" key="6">
    <source>
        <dbReference type="SAM" id="MobiDB-lite"/>
    </source>
</evidence>
<dbReference type="GO" id="GO:0006355">
    <property type="term" value="P:regulation of DNA-templated transcription"/>
    <property type="evidence" value="ECO:0007669"/>
    <property type="project" value="UniProtKB-ARBA"/>
</dbReference>
<keyword evidence="9" id="KW-1185">Reference proteome</keyword>
<dbReference type="AlphaFoldDB" id="A0A182NXF3"/>
<organism evidence="8 9">
    <name type="scientific">Anopheles dirus</name>
    <dbReference type="NCBI Taxonomy" id="7168"/>
    <lineage>
        <taxon>Eukaryota</taxon>
        <taxon>Metazoa</taxon>
        <taxon>Ecdysozoa</taxon>
        <taxon>Arthropoda</taxon>
        <taxon>Hexapoda</taxon>
        <taxon>Insecta</taxon>
        <taxon>Pterygota</taxon>
        <taxon>Neoptera</taxon>
        <taxon>Endopterygota</taxon>
        <taxon>Diptera</taxon>
        <taxon>Nematocera</taxon>
        <taxon>Culicoidea</taxon>
        <taxon>Culicidae</taxon>
        <taxon>Anophelinae</taxon>
        <taxon>Anopheles</taxon>
    </lineage>
</organism>
<dbReference type="Gene3D" id="3.30.160.60">
    <property type="entry name" value="Classic Zinc Finger"/>
    <property type="match status" value="4"/>
</dbReference>
<dbReference type="FunFam" id="3.30.160.60:FF:002343">
    <property type="entry name" value="Zinc finger protein 33A"/>
    <property type="match status" value="1"/>
</dbReference>
<evidence type="ECO:0000313" key="9">
    <source>
        <dbReference type="Proteomes" id="UP000075884"/>
    </source>
</evidence>
<keyword evidence="1" id="KW-0479">Metal-binding</keyword>
<sequence>MLIHLRVKNFQCRFCSMKFVQKVNLETHVKQVHPPPNDPVLKNRFICLKCPSSFKRIGLLKIHRARIHGEMVMLDQWMKPAATATSAPAESSSEERKVKAKPNEVTEQESEIVHKVVASRRTEHMKGCTKERKHVCSVCQAAFLKSAHLAQHTTSHLGIRSYRCEICDKTFSTKQSLNVHANLHTQNARPFSCETCEETFNRLGTLKRHTAAQHEKQKHAFHCPYCTGKTFRWLHNCRTHIKAFHSDSGPVLLEPLKESLANTSEEDVIEGQGE</sequence>
<dbReference type="PROSITE" id="PS50157">
    <property type="entry name" value="ZINC_FINGER_C2H2_2"/>
    <property type="match status" value="4"/>
</dbReference>
<reference evidence="8" key="2">
    <citation type="submission" date="2020-05" db="UniProtKB">
        <authorList>
            <consortium name="EnsemblMetazoa"/>
        </authorList>
    </citation>
    <scope>IDENTIFICATION</scope>
    <source>
        <strain evidence="8">WRAIR2</strain>
    </source>
</reference>
<evidence type="ECO:0000256" key="5">
    <source>
        <dbReference type="PROSITE-ProRule" id="PRU00042"/>
    </source>
</evidence>
<feature type="domain" description="C2H2-type" evidence="7">
    <location>
        <begin position="134"/>
        <end position="161"/>
    </location>
</feature>
<dbReference type="InterPro" id="IPR013087">
    <property type="entry name" value="Znf_C2H2_type"/>
</dbReference>
<evidence type="ECO:0000256" key="1">
    <source>
        <dbReference type="ARBA" id="ARBA00022723"/>
    </source>
</evidence>
<feature type="domain" description="C2H2-type" evidence="7">
    <location>
        <begin position="162"/>
        <end position="189"/>
    </location>
</feature>
<dbReference type="EnsemblMetazoa" id="ADIR014531-RA">
    <property type="protein sequence ID" value="ADIR014531-PA"/>
    <property type="gene ID" value="ADIR014531"/>
</dbReference>
<protein>
    <recommendedName>
        <fullName evidence="7">C2H2-type domain-containing protein</fullName>
    </recommendedName>
</protein>
<dbReference type="SUPFAM" id="SSF57667">
    <property type="entry name" value="beta-beta-alpha zinc fingers"/>
    <property type="match status" value="3"/>
</dbReference>
<proteinExistence type="predicted"/>